<accession>A0A645H317</accession>
<sequence length="191" mass="21131">MEGVLVQGVNEGSPAEKAGVQSEDIILEVSGKKVRTVAELRSAISRFRAGEDVTLVIWRDKKKITKKVKLEAVDEDDLASVNIKPGKDATDDITNTTVTFSKLGFTIEPLTNEMKKRHEVKNGVFVKDVKRFSPAAERNLLPGCIILKADREEIKTTGQLKKIIESKKSGDAILLNLRQKSSNFMVVIEIP</sequence>
<dbReference type="PROSITE" id="PS50106">
    <property type="entry name" value="PDZ"/>
    <property type="match status" value="2"/>
</dbReference>
<protein>
    <submittedName>
        <fullName evidence="3">Periplasmic serine endoprotease DegP</fullName>
        <ecNumber evidence="3">3.4.21.107</ecNumber>
    </submittedName>
</protein>
<dbReference type="EC" id="3.4.21.107" evidence="3"/>
<evidence type="ECO:0000256" key="1">
    <source>
        <dbReference type="ARBA" id="ARBA00010541"/>
    </source>
</evidence>
<dbReference type="GO" id="GO:0008233">
    <property type="term" value="F:peptidase activity"/>
    <property type="evidence" value="ECO:0007669"/>
    <property type="project" value="UniProtKB-KW"/>
</dbReference>
<dbReference type="GO" id="GO:0006508">
    <property type="term" value="P:proteolysis"/>
    <property type="evidence" value="ECO:0007669"/>
    <property type="project" value="UniProtKB-KW"/>
</dbReference>
<gene>
    <name evidence="3" type="primary">degP_10</name>
    <name evidence="3" type="ORF">SDC9_180894</name>
</gene>
<dbReference type="SUPFAM" id="SSF50156">
    <property type="entry name" value="PDZ domain-like"/>
    <property type="match status" value="2"/>
</dbReference>
<feature type="domain" description="PDZ" evidence="2">
    <location>
        <begin position="80"/>
        <end position="181"/>
    </location>
</feature>
<dbReference type="InterPro" id="IPR036034">
    <property type="entry name" value="PDZ_sf"/>
</dbReference>
<organism evidence="3">
    <name type="scientific">bioreactor metagenome</name>
    <dbReference type="NCBI Taxonomy" id="1076179"/>
    <lineage>
        <taxon>unclassified sequences</taxon>
        <taxon>metagenomes</taxon>
        <taxon>ecological metagenomes</taxon>
    </lineage>
</organism>
<dbReference type="SMART" id="SM00228">
    <property type="entry name" value="PDZ"/>
    <property type="match status" value="2"/>
</dbReference>
<dbReference type="InterPro" id="IPR001478">
    <property type="entry name" value="PDZ"/>
</dbReference>
<dbReference type="EMBL" id="VSSQ01085907">
    <property type="protein sequence ID" value="MPN33407.1"/>
    <property type="molecule type" value="Genomic_DNA"/>
</dbReference>
<evidence type="ECO:0000313" key="3">
    <source>
        <dbReference type="EMBL" id="MPN33407.1"/>
    </source>
</evidence>
<proteinExistence type="inferred from homology"/>
<feature type="domain" description="PDZ" evidence="2">
    <location>
        <begin position="1"/>
        <end position="61"/>
    </location>
</feature>
<dbReference type="PANTHER" id="PTHR22939">
    <property type="entry name" value="SERINE PROTEASE FAMILY S1C HTRA-RELATED"/>
    <property type="match status" value="1"/>
</dbReference>
<comment type="similarity">
    <text evidence="1">Belongs to the peptidase S1C family.</text>
</comment>
<evidence type="ECO:0000259" key="2">
    <source>
        <dbReference type="PROSITE" id="PS50106"/>
    </source>
</evidence>
<name>A0A645H317_9ZZZZ</name>
<dbReference type="AlphaFoldDB" id="A0A645H317"/>
<dbReference type="Pfam" id="PF13180">
    <property type="entry name" value="PDZ_2"/>
    <property type="match status" value="2"/>
</dbReference>
<dbReference type="PANTHER" id="PTHR22939:SF129">
    <property type="entry name" value="SERINE PROTEASE HTRA2, MITOCHONDRIAL"/>
    <property type="match status" value="1"/>
</dbReference>
<keyword evidence="3" id="KW-0645">Protease</keyword>
<comment type="caution">
    <text evidence="3">The sequence shown here is derived from an EMBL/GenBank/DDBJ whole genome shotgun (WGS) entry which is preliminary data.</text>
</comment>
<reference evidence="3" key="1">
    <citation type="submission" date="2019-08" db="EMBL/GenBank/DDBJ databases">
        <authorList>
            <person name="Kucharzyk K."/>
            <person name="Murdoch R.W."/>
            <person name="Higgins S."/>
            <person name="Loffler F."/>
        </authorList>
    </citation>
    <scope>NUCLEOTIDE SEQUENCE</scope>
</reference>
<dbReference type="Gene3D" id="2.30.42.10">
    <property type="match status" value="2"/>
</dbReference>
<keyword evidence="3" id="KW-0378">Hydrolase</keyword>